<reference evidence="11" key="1">
    <citation type="submission" date="2018-05" db="EMBL/GenBank/DDBJ databases">
        <authorList>
            <person name="Lanie J.A."/>
            <person name="Ng W.-L."/>
            <person name="Kazmierczak K.M."/>
            <person name="Andrzejewski T.M."/>
            <person name="Davidsen T.M."/>
            <person name="Wayne K.J."/>
            <person name="Tettelin H."/>
            <person name="Glass J.I."/>
            <person name="Rusch D."/>
            <person name="Podicherti R."/>
            <person name="Tsui H.-C.T."/>
            <person name="Winkler M.E."/>
        </authorList>
    </citation>
    <scope>NUCLEOTIDE SEQUENCE</scope>
</reference>
<dbReference type="NCBIfam" id="TIGR00464">
    <property type="entry name" value="gltX_bact"/>
    <property type="match status" value="1"/>
</dbReference>
<dbReference type="InterPro" id="IPR045462">
    <property type="entry name" value="aa-tRNA-synth_I_cd-bd"/>
</dbReference>
<dbReference type="InterPro" id="IPR049940">
    <property type="entry name" value="GluQ/Sye"/>
</dbReference>
<sequence length="469" mass="53157">MATKKTRFCPSPTGLMHLGNLRTALLNFLLSKQSKGSFILRIEDTDKERSKKEFAELICDDLTWMDLNWEEGPRTGGPQDPYFQSERNQLYEKFYAELIDKDLIYPCFATEEELKVIRRNQLAAGKPPRYPGIWSDASKEDVQKEFEKGSKPVYRFRIPKKKTIAFNDLIKGEQSFNSDDLDDFIVKKEDGSPTFMYANAIDDALMNINLVVRGDDHLSNTPRQIALLEALQLDIPEYAHIALFTGDDGSPLSKRNGSLSIQELKEKGYFPLAVANYLARVGHTIGDNEVRDLTALAKVFDTNKVSSSPSRFDIQQLNFWQKQVVEAQSDEELNNWLNPFLEGLLPKDIDSGLFVKTIRENIAFPEEAISLANNIMSADFKLSKEAKNIIKASGNEFFSLAKEAFLKNWPSWTESMKDLSSTSGKKGKELYQPIRISLTGQESGPKLDQLSTLLGKERVIERLEKASKI</sequence>
<evidence type="ECO:0000256" key="8">
    <source>
        <dbReference type="ARBA" id="ARBA00030865"/>
    </source>
</evidence>
<dbReference type="AlphaFoldDB" id="A0A381VIT7"/>
<dbReference type="GO" id="GO:0006424">
    <property type="term" value="P:glutamyl-tRNA aminoacylation"/>
    <property type="evidence" value="ECO:0007669"/>
    <property type="project" value="InterPro"/>
</dbReference>
<dbReference type="InterPro" id="IPR008925">
    <property type="entry name" value="aa_tRNA-synth_I_cd-bd_sf"/>
</dbReference>
<evidence type="ECO:0000256" key="6">
    <source>
        <dbReference type="ARBA" id="ARBA00022917"/>
    </source>
</evidence>
<dbReference type="HAMAP" id="MF_00022">
    <property type="entry name" value="Glu_tRNA_synth_type1"/>
    <property type="match status" value="1"/>
</dbReference>
<keyword evidence="7" id="KW-0030">Aminoacyl-tRNA synthetase</keyword>
<gene>
    <name evidence="11" type="ORF">METZ01_LOCUS93119</name>
</gene>
<evidence type="ECO:0000256" key="4">
    <source>
        <dbReference type="ARBA" id="ARBA00022741"/>
    </source>
</evidence>
<organism evidence="11">
    <name type="scientific">marine metagenome</name>
    <dbReference type="NCBI Taxonomy" id="408172"/>
    <lineage>
        <taxon>unclassified sequences</taxon>
        <taxon>metagenomes</taxon>
        <taxon>ecological metagenomes</taxon>
    </lineage>
</organism>
<keyword evidence="4" id="KW-0547">Nucleotide-binding</keyword>
<dbReference type="GO" id="GO:0000049">
    <property type="term" value="F:tRNA binding"/>
    <property type="evidence" value="ECO:0007669"/>
    <property type="project" value="InterPro"/>
</dbReference>
<protein>
    <recommendedName>
        <fullName evidence="2">glutamate--tRNA ligase</fullName>
        <ecNumber evidence="2">6.1.1.17</ecNumber>
    </recommendedName>
    <alternativeName>
        <fullName evidence="8">Glutamyl-tRNA synthetase</fullName>
    </alternativeName>
</protein>
<dbReference type="GO" id="GO:0005829">
    <property type="term" value="C:cytosol"/>
    <property type="evidence" value="ECO:0007669"/>
    <property type="project" value="TreeGrafter"/>
</dbReference>
<dbReference type="PROSITE" id="PS00178">
    <property type="entry name" value="AA_TRNA_LIGASE_I"/>
    <property type="match status" value="1"/>
</dbReference>
<dbReference type="GO" id="GO:0008270">
    <property type="term" value="F:zinc ion binding"/>
    <property type="evidence" value="ECO:0007669"/>
    <property type="project" value="InterPro"/>
</dbReference>
<dbReference type="InterPro" id="IPR033910">
    <property type="entry name" value="GluRS_core"/>
</dbReference>
<dbReference type="InterPro" id="IPR000924">
    <property type="entry name" value="Glu/Gln-tRNA-synth"/>
</dbReference>
<dbReference type="PRINTS" id="PR00987">
    <property type="entry name" value="TRNASYNTHGLU"/>
</dbReference>
<comment type="similarity">
    <text evidence="1">Belongs to the class-I aminoacyl-tRNA synthetase family. Glutamate--tRNA ligase type 1 subfamily.</text>
</comment>
<evidence type="ECO:0000313" key="11">
    <source>
        <dbReference type="EMBL" id="SVA40265.1"/>
    </source>
</evidence>
<feature type="domain" description="Glutamyl/glutaminyl-tRNA synthetase class Ib catalytic" evidence="9">
    <location>
        <begin position="5"/>
        <end position="318"/>
    </location>
</feature>
<dbReference type="SUPFAM" id="SSF52374">
    <property type="entry name" value="Nucleotidylyl transferase"/>
    <property type="match status" value="1"/>
</dbReference>
<dbReference type="Gene3D" id="3.40.50.620">
    <property type="entry name" value="HUPs"/>
    <property type="match status" value="1"/>
</dbReference>
<dbReference type="InterPro" id="IPR001412">
    <property type="entry name" value="aa-tRNA-synth_I_CS"/>
</dbReference>
<dbReference type="PANTHER" id="PTHR43311:SF2">
    <property type="entry name" value="GLUTAMATE--TRNA LIGASE, MITOCHONDRIAL-RELATED"/>
    <property type="match status" value="1"/>
</dbReference>
<dbReference type="GO" id="GO:0005524">
    <property type="term" value="F:ATP binding"/>
    <property type="evidence" value="ECO:0007669"/>
    <property type="project" value="UniProtKB-KW"/>
</dbReference>
<accession>A0A381VIT7</accession>
<proteinExistence type="inferred from homology"/>
<keyword evidence="6" id="KW-0648">Protein biosynthesis</keyword>
<dbReference type="EMBL" id="UINC01008960">
    <property type="protein sequence ID" value="SVA40265.1"/>
    <property type="molecule type" value="Genomic_DNA"/>
</dbReference>
<name>A0A381VIT7_9ZZZZ</name>
<dbReference type="InterPro" id="IPR020058">
    <property type="entry name" value="Glu/Gln-tRNA-synth_Ib_cat-dom"/>
</dbReference>
<evidence type="ECO:0000256" key="5">
    <source>
        <dbReference type="ARBA" id="ARBA00022840"/>
    </source>
</evidence>
<evidence type="ECO:0000256" key="7">
    <source>
        <dbReference type="ARBA" id="ARBA00023146"/>
    </source>
</evidence>
<feature type="domain" description="Aminoacyl-tRNA synthetase class I anticodon-binding" evidence="10">
    <location>
        <begin position="355"/>
        <end position="466"/>
    </location>
</feature>
<keyword evidence="3" id="KW-0436">Ligase</keyword>
<evidence type="ECO:0000259" key="10">
    <source>
        <dbReference type="Pfam" id="PF19269"/>
    </source>
</evidence>
<evidence type="ECO:0000256" key="1">
    <source>
        <dbReference type="ARBA" id="ARBA00007894"/>
    </source>
</evidence>
<dbReference type="Pfam" id="PF19269">
    <property type="entry name" value="Anticodon_2"/>
    <property type="match status" value="1"/>
</dbReference>
<dbReference type="GO" id="GO:0004818">
    <property type="term" value="F:glutamate-tRNA ligase activity"/>
    <property type="evidence" value="ECO:0007669"/>
    <property type="project" value="UniProtKB-EC"/>
</dbReference>
<dbReference type="Pfam" id="PF00749">
    <property type="entry name" value="tRNA-synt_1c"/>
    <property type="match status" value="1"/>
</dbReference>
<dbReference type="EC" id="6.1.1.17" evidence="2"/>
<dbReference type="CDD" id="cd00808">
    <property type="entry name" value="GluRS_core"/>
    <property type="match status" value="1"/>
</dbReference>
<dbReference type="InterPro" id="IPR014729">
    <property type="entry name" value="Rossmann-like_a/b/a_fold"/>
</dbReference>
<dbReference type="PANTHER" id="PTHR43311">
    <property type="entry name" value="GLUTAMATE--TRNA LIGASE"/>
    <property type="match status" value="1"/>
</dbReference>
<evidence type="ECO:0000256" key="2">
    <source>
        <dbReference type="ARBA" id="ARBA00012835"/>
    </source>
</evidence>
<keyword evidence="5" id="KW-0067">ATP-binding</keyword>
<dbReference type="InterPro" id="IPR004527">
    <property type="entry name" value="Glu-tRNA-ligase_bac/mito"/>
</dbReference>
<evidence type="ECO:0000256" key="3">
    <source>
        <dbReference type="ARBA" id="ARBA00022598"/>
    </source>
</evidence>
<evidence type="ECO:0000259" key="9">
    <source>
        <dbReference type="Pfam" id="PF00749"/>
    </source>
</evidence>
<dbReference type="Gene3D" id="1.10.10.350">
    <property type="match status" value="1"/>
</dbReference>
<dbReference type="SUPFAM" id="SSF48163">
    <property type="entry name" value="An anticodon-binding domain of class I aminoacyl-tRNA synthetases"/>
    <property type="match status" value="1"/>
</dbReference>
<dbReference type="InterPro" id="IPR020751">
    <property type="entry name" value="aa-tRNA-synth_I_codon-bd_sub2"/>
</dbReference>